<dbReference type="Proteomes" id="UP001144978">
    <property type="component" value="Unassembled WGS sequence"/>
</dbReference>
<name>A0ACC1MGD2_9APHY</name>
<organism evidence="1 2">
    <name type="scientific">Trametes sanguinea</name>
    <dbReference type="NCBI Taxonomy" id="158606"/>
    <lineage>
        <taxon>Eukaryota</taxon>
        <taxon>Fungi</taxon>
        <taxon>Dikarya</taxon>
        <taxon>Basidiomycota</taxon>
        <taxon>Agaricomycotina</taxon>
        <taxon>Agaricomycetes</taxon>
        <taxon>Polyporales</taxon>
        <taxon>Polyporaceae</taxon>
        <taxon>Trametes</taxon>
    </lineage>
</organism>
<protein>
    <submittedName>
        <fullName evidence="1">Uncharacterized protein</fullName>
    </submittedName>
</protein>
<evidence type="ECO:0000313" key="1">
    <source>
        <dbReference type="EMBL" id="KAJ2965894.1"/>
    </source>
</evidence>
<keyword evidence="2" id="KW-1185">Reference proteome</keyword>
<gene>
    <name evidence="1" type="ORF">NUW54_g13963</name>
</gene>
<sequence>MAAAVFLHNAIFTNEPPAPPASIAPRVSIGSTSTGHGRSSNHRRGPHMRQLSSVSSVTLQTSTSEHSHPTEPLIHPGSSESSVYLDLLARQPTHPSSPPPTRGTGLTLQGDPVTQRERRNIWERAVRRRLQRLRWAGRALTVIICGWAVYNTVRYFVGAMLHPYRDRQIVAIVLGSCAALSVACVLVSIIIDASAPQLGWYYKPRSTHVLLLDFLNYSSSFCVLAPAIVNFVLVLVWRDSADPLNSLRGRCHWDIDVVWSGLGGHPPDPHRFDHRTCSAHLPVRKSSHRAARRLADRPPCRVLQVLGHTTAVAPQTHVDLPPLHRLVPDGVHAHGHVRVVP</sequence>
<accession>A0ACC1MGD2</accession>
<comment type="caution">
    <text evidence="1">The sequence shown here is derived from an EMBL/GenBank/DDBJ whole genome shotgun (WGS) entry which is preliminary data.</text>
</comment>
<reference evidence="1" key="1">
    <citation type="submission" date="2022-08" db="EMBL/GenBank/DDBJ databases">
        <title>Genome Sequence of Pycnoporus sanguineus.</title>
        <authorList>
            <person name="Buettner E."/>
        </authorList>
    </citation>
    <scope>NUCLEOTIDE SEQUENCE</scope>
    <source>
        <strain evidence="1">CG-C14</strain>
    </source>
</reference>
<evidence type="ECO:0000313" key="2">
    <source>
        <dbReference type="Proteomes" id="UP001144978"/>
    </source>
</evidence>
<dbReference type="EMBL" id="JANSHE010006842">
    <property type="protein sequence ID" value="KAJ2965894.1"/>
    <property type="molecule type" value="Genomic_DNA"/>
</dbReference>
<proteinExistence type="predicted"/>